<evidence type="ECO:0000313" key="4">
    <source>
        <dbReference type="Proteomes" id="UP000230750"/>
    </source>
</evidence>
<comment type="caution">
    <text evidence="3">The sequence shown here is derived from an EMBL/GenBank/DDBJ whole genome shotgun (WGS) entry which is preliminary data.</text>
</comment>
<feature type="domain" description="Fibronectin type-III" evidence="2">
    <location>
        <begin position="1"/>
        <end position="58"/>
    </location>
</feature>
<dbReference type="Gene3D" id="2.60.40.10">
    <property type="entry name" value="Immunoglobulins"/>
    <property type="match status" value="2"/>
</dbReference>
<dbReference type="AlphaFoldDB" id="A0A2G8JF65"/>
<name>A0A2G8JF65_STIJA</name>
<reference evidence="3 4" key="1">
    <citation type="journal article" date="2017" name="PLoS Biol.">
        <title>The sea cucumber genome provides insights into morphological evolution and visceral regeneration.</title>
        <authorList>
            <person name="Zhang X."/>
            <person name="Sun L."/>
            <person name="Yuan J."/>
            <person name="Sun Y."/>
            <person name="Gao Y."/>
            <person name="Zhang L."/>
            <person name="Li S."/>
            <person name="Dai H."/>
            <person name="Hamel J.F."/>
            <person name="Liu C."/>
            <person name="Yu Y."/>
            <person name="Liu S."/>
            <person name="Lin W."/>
            <person name="Guo K."/>
            <person name="Jin S."/>
            <person name="Xu P."/>
            <person name="Storey K.B."/>
            <person name="Huan P."/>
            <person name="Zhang T."/>
            <person name="Zhou Y."/>
            <person name="Zhang J."/>
            <person name="Lin C."/>
            <person name="Li X."/>
            <person name="Xing L."/>
            <person name="Huo D."/>
            <person name="Sun M."/>
            <person name="Wang L."/>
            <person name="Mercier A."/>
            <person name="Li F."/>
            <person name="Yang H."/>
            <person name="Xiang J."/>
        </authorList>
    </citation>
    <scope>NUCLEOTIDE SEQUENCE [LARGE SCALE GENOMIC DNA]</scope>
    <source>
        <strain evidence="3">Shaxun</strain>
        <tissue evidence="3">Muscle</tissue>
    </source>
</reference>
<dbReference type="CDD" id="cd00063">
    <property type="entry name" value="FN3"/>
    <property type="match status" value="1"/>
</dbReference>
<dbReference type="PROSITE" id="PS50853">
    <property type="entry name" value="FN3"/>
    <property type="match status" value="2"/>
</dbReference>
<dbReference type="Proteomes" id="UP000230750">
    <property type="component" value="Unassembled WGS sequence"/>
</dbReference>
<keyword evidence="4" id="KW-1185">Reference proteome</keyword>
<dbReference type="EMBL" id="MRZV01002195">
    <property type="protein sequence ID" value="PIK34380.1"/>
    <property type="molecule type" value="Genomic_DNA"/>
</dbReference>
<accession>A0A2G8JF65</accession>
<evidence type="ECO:0000256" key="1">
    <source>
        <dbReference type="SAM" id="MobiDB-lite"/>
    </source>
</evidence>
<feature type="domain" description="Fibronectin type-III" evidence="2">
    <location>
        <begin position="62"/>
        <end position="147"/>
    </location>
</feature>
<evidence type="ECO:0000313" key="3">
    <source>
        <dbReference type="EMBL" id="PIK34380.1"/>
    </source>
</evidence>
<gene>
    <name evidence="3" type="ORF">BSL78_28795</name>
</gene>
<sequence length="147" mass="16346">MEGESNGTLEIFNLPVDVTSFQINDLNLSQEYNIGISACNRAGCGPNATINLESIKQLVPLQPVHLRVLDLANQSLLLTWSIHEFGSYVDHFLLQWTDTPQATVWQELEIPGGELQYLINNPENPATYSFRSRPSTPSSKRDPGPGH</sequence>
<dbReference type="SUPFAM" id="SSF49265">
    <property type="entry name" value="Fibronectin type III"/>
    <property type="match status" value="1"/>
</dbReference>
<dbReference type="InterPro" id="IPR036116">
    <property type="entry name" value="FN3_sf"/>
</dbReference>
<protein>
    <recommendedName>
        <fullName evidence="2">Fibronectin type-III domain-containing protein</fullName>
    </recommendedName>
</protein>
<dbReference type="InterPro" id="IPR013783">
    <property type="entry name" value="Ig-like_fold"/>
</dbReference>
<evidence type="ECO:0000259" key="2">
    <source>
        <dbReference type="PROSITE" id="PS50853"/>
    </source>
</evidence>
<dbReference type="InterPro" id="IPR003961">
    <property type="entry name" value="FN3_dom"/>
</dbReference>
<feature type="region of interest" description="Disordered" evidence="1">
    <location>
        <begin position="126"/>
        <end position="147"/>
    </location>
</feature>
<proteinExistence type="predicted"/>
<organism evidence="3 4">
    <name type="scientific">Stichopus japonicus</name>
    <name type="common">Sea cucumber</name>
    <dbReference type="NCBI Taxonomy" id="307972"/>
    <lineage>
        <taxon>Eukaryota</taxon>
        <taxon>Metazoa</taxon>
        <taxon>Echinodermata</taxon>
        <taxon>Eleutherozoa</taxon>
        <taxon>Echinozoa</taxon>
        <taxon>Holothuroidea</taxon>
        <taxon>Aspidochirotacea</taxon>
        <taxon>Aspidochirotida</taxon>
        <taxon>Stichopodidae</taxon>
        <taxon>Apostichopus</taxon>
    </lineage>
</organism>
<feature type="compositionally biased region" description="Polar residues" evidence="1">
    <location>
        <begin position="126"/>
        <end position="138"/>
    </location>
</feature>